<evidence type="ECO:0000313" key="6">
    <source>
        <dbReference type="EMBL" id="QII11286.1"/>
    </source>
</evidence>
<evidence type="ECO:0000256" key="3">
    <source>
        <dbReference type="PROSITE-ProRule" id="PRU00339"/>
    </source>
</evidence>
<dbReference type="EMBL" id="CP049055">
    <property type="protein sequence ID" value="QII11286.1"/>
    <property type="molecule type" value="Genomic_DNA"/>
</dbReference>
<evidence type="ECO:0000256" key="4">
    <source>
        <dbReference type="SAM" id="Phobius"/>
    </source>
</evidence>
<dbReference type="Proteomes" id="UP000221734">
    <property type="component" value="Chromosome Kuenenia_stuttgartiensis_MBR1"/>
</dbReference>
<name>Q1Q2F9_KUEST</name>
<reference evidence="5" key="2">
    <citation type="submission" date="2006-01" db="EMBL/GenBank/DDBJ databases">
        <authorList>
            <person name="Genoscope"/>
        </authorList>
    </citation>
    <scope>NUCLEOTIDE SEQUENCE</scope>
</reference>
<dbReference type="InterPro" id="IPR011990">
    <property type="entry name" value="TPR-like_helical_dom_sf"/>
</dbReference>
<dbReference type="EMBL" id="LT934425">
    <property type="protein sequence ID" value="SOH03223.1"/>
    <property type="molecule type" value="Genomic_DNA"/>
</dbReference>
<protein>
    <submittedName>
        <fullName evidence="6">Putative membrane protein</fullName>
    </submittedName>
</protein>
<evidence type="ECO:0000313" key="7">
    <source>
        <dbReference type="EMBL" id="SOH03223.1"/>
    </source>
</evidence>
<feature type="transmembrane region" description="Helical" evidence="4">
    <location>
        <begin position="154"/>
        <end position="177"/>
    </location>
</feature>
<dbReference type="AlphaFoldDB" id="Q1Q2F9"/>
<evidence type="ECO:0000256" key="1">
    <source>
        <dbReference type="ARBA" id="ARBA00022737"/>
    </source>
</evidence>
<dbReference type="KEGG" id="kst:KSMBR1_0712"/>
<keyword evidence="2 3" id="KW-0802">TPR repeat</keyword>
<proteinExistence type="predicted"/>
<reference evidence="7" key="3">
    <citation type="submission" date="2017-10" db="EMBL/GenBank/DDBJ databases">
        <authorList>
            <person name="Banno H."/>
            <person name="Chua N.-H."/>
        </authorList>
    </citation>
    <scope>NUCLEOTIDE SEQUENCE [LARGE SCALE GENOMIC DNA]</scope>
    <source>
        <strain evidence="7">Kuenenia_mbr1_ru-nijmegen</strain>
    </source>
</reference>
<feature type="transmembrane region" description="Helical" evidence="4">
    <location>
        <begin position="6"/>
        <end position="27"/>
    </location>
</feature>
<reference evidence="8" key="4">
    <citation type="submission" date="2017-10" db="EMBL/GenBank/DDBJ databases">
        <authorList>
            <person name="Frank J."/>
        </authorList>
    </citation>
    <scope>NUCLEOTIDE SEQUENCE [LARGE SCALE GENOMIC DNA]</scope>
</reference>
<dbReference type="Pfam" id="PF07719">
    <property type="entry name" value="TPR_2"/>
    <property type="match status" value="1"/>
</dbReference>
<keyword evidence="8" id="KW-1185">Reference proteome</keyword>
<dbReference type="InterPro" id="IPR019734">
    <property type="entry name" value="TPR_rpt"/>
</dbReference>
<keyword evidence="4" id="KW-1133">Transmembrane helix</keyword>
<keyword evidence="4" id="KW-0472">Membrane</keyword>
<evidence type="ECO:0000313" key="8">
    <source>
        <dbReference type="Proteomes" id="UP000221734"/>
    </source>
</evidence>
<gene>
    <name evidence="6" type="ORF">KsCSTR_19070</name>
    <name evidence="7" type="ORF">KSMBR1_0712</name>
    <name evidence="5" type="ORF">kuste3428</name>
</gene>
<reference evidence="5" key="1">
    <citation type="journal article" date="2006" name="Nature">
        <title>Deciphering the evolution and metabolism of an anammox bacterium from a community genome.</title>
        <authorList>
            <person name="Strous M."/>
            <person name="Pelletier E."/>
            <person name="Mangenot S."/>
            <person name="Rattei T."/>
            <person name="Lehner A."/>
            <person name="Taylor M.W."/>
            <person name="Horn M."/>
            <person name="Daims H."/>
            <person name="Bartol-Mavel D."/>
            <person name="Wincker P."/>
            <person name="Barbe V."/>
            <person name="Fonknechten N."/>
            <person name="Vallenet D."/>
            <person name="Segurens B."/>
            <person name="Schenowitz-Truong C."/>
            <person name="Medigue C."/>
            <person name="Collingro A."/>
            <person name="Snel B."/>
            <person name="Dutilh B.E."/>
            <person name="OpDenCamp H.J.M."/>
            <person name="vanDerDrift C."/>
            <person name="Cirpus I."/>
            <person name="vanDePas-Schoonen K.T."/>
            <person name="Harhangi H.R."/>
            <person name="vanNiftrik L."/>
            <person name="Schmid M."/>
            <person name="Keltjens J."/>
            <person name="vanDeVossenberg J."/>
            <person name="Kartal B."/>
            <person name="Meier H."/>
            <person name="Frishman D."/>
            <person name="Huynen M.A."/>
            <person name="Mewes H."/>
            <person name="Weissenbach J."/>
            <person name="Jetten M.S.M."/>
            <person name="Wagner M."/>
            <person name="LePaslier D."/>
        </authorList>
    </citation>
    <scope>NUCLEOTIDE SEQUENCE</scope>
</reference>
<sequence>MIRTQFQIFIFVILFIFGGVAFADALLKDEVIKMFTAANEDHLQAMKLIAEKKLPEANKKLEEAALQYEIILSKGFRHGQIHYNLGNTYYRLGEVGKAILNYRKAERLMPGNAEIKANLRLAKNSIEDKEVIHETPAVIQRIFFWFFLLNQSGLAVFSVLIYVMTMLLLIALVILKYRWLKRLIVGFAVGLLIAVVSLGIKMYVERGIDHGVIIAKNCLVRYGPGEEYETKYEIHEGAECVIEQVKGQWYKVYVHVGIKQGDPLRADADKKEDKEIRRGWLHKDAVGII</sequence>
<evidence type="ECO:0000256" key="2">
    <source>
        <dbReference type="ARBA" id="ARBA00022803"/>
    </source>
</evidence>
<dbReference type="RefSeq" id="WP_099324090.1">
    <property type="nucleotide sequence ID" value="NZ_CP049055.1"/>
</dbReference>
<evidence type="ECO:0000313" key="5">
    <source>
        <dbReference type="EMBL" id="CAJ74190.1"/>
    </source>
</evidence>
<dbReference type="EMBL" id="CT573071">
    <property type="protein sequence ID" value="CAJ74190.1"/>
    <property type="molecule type" value="Genomic_DNA"/>
</dbReference>
<keyword evidence="4" id="KW-0812">Transmembrane</keyword>
<dbReference type="PROSITE" id="PS50005">
    <property type="entry name" value="TPR"/>
    <property type="match status" value="1"/>
</dbReference>
<keyword evidence="1" id="KW-0677">Repeat</keyword>
<feature type="repeat" description="TPR" evidence="3">
    <location>
        <begin position="79"/>
        <end position="112"/>
    </location>
</feature>
<dbReference type="Gene3D" id="1.25.40.10">
    <property type="entry name" value="Tetratricopeptide repeat domain"/>
    <property type="match status" value="1"/>
</dbReference>
<organism evidence="5">
    <name type="scientific">Kuenenia stuttgartiensis</name>
    <dbReference type="NCBI Taxonomy" id="174633"/>
    <lineage>
        <taxon>Bacteria</taxon>
        <taxon>Pseudomonadati</taxon>
        <taxon>Planctomycetota</taxon>
        <taxon>Candidatus Brocadiia</taxon>
        <taxon>Candidatus Brocadiales</taxon>
        <taxon>Candidatus Brocadiaceae</taxon>
        <taxon>Candidatus Kuenenia</taxon>
    </lineage>
</organism>
<dbReference type="SUPFAM" id="SSF48452">
    <property type="entry name" value="TPR-like"/>
    <property type="match status" value="1"/>
</dbReference>
<evidence type="ECO:0000313" key="9">
    <source>
        <dbReference type="Proteomes" id="UP000501926"/>
    </source>
</evidence>
<dbReference type="Proteomes" id="UP000501926">
    <property type="component" value="Chromosome"/>
</dbReference>
<dbReference type="SMART" id="SM00028">
    <property type="entry name" value="TPR"/>
    <property type="match status" value="1"/>
</dbReference>
<feature type="transmembrane region" description="Helical" evidence="4">
    <location>
        <begin position="183"/>
        <end position="204"/>
    </location>
</feature>
<accession>Q1Q2F9</accession>
<dbReference type="InterPro" id="IPR013105">
    <property type="entry name" value="TPR_2"/>
</dbReference>
<reference evidence="6 9" key="5">
    <citation type="submission" date="2020-02" db="EMBL/GenBank/DDBJ databases">
        <title>Newly sequenced genome of strain CSTR1 showed variability in Candidatus Kuenenia stuttgartiensis genomes.</title>
        <authorList>
            <person name="Ding C."/>
            <person name="Adrian L."/>
        </authorList>
    </citation>
    <scope>NUCLEOTIDE SEQUENCE [LARGE SCALE GENOMIC DNA]</scope>
    <source>
        <strain evidence="6 9">CSTR1</strain>
    </source>
</reference>
<dbReference type="OrthoDB" id="289608at2"/>